<dbReference type="EMBL" id="FZOD01000041">
    <property type="protein sequence ID" value="SNT42224.1"/>
    <property type="molecule type" value="Genomic_DNA"/>
</dbReference>
<evidence type="ECO:0008006" key="3">
    <source>
        <dbReference type="Google" id="ProtNLM"/>
    </source>
</evidence>
<keyword evidence="2" id="KW-1185">Reference proteome</keyword>
<dbReference type="Proteomes" id="UP000198282">
    <property type="component" value="Unassembled WGS sequence"/>
</dbReference>
<dbReference type="OrthoDB" id="3290566at2"/>
<organism evidence="1 2">
    <name type="scientific">Streptosporangium subroseum</name>
    <dbReference type="NCBI Taxonomy" id="106412"/>
    <lineage>
        <taxon>Bacteria</taxon>
        <taxon>Bacillati</taxon>
        <taxon>Actinomycetota</taxon>
        <taxon>Actinomycetes</taxon>
        <taxon>Streptosporangiales</taxon>
        <taxon>Streptosporangiaceae</taxon>
        <taxon>Streptosporangium</taxon>
    </lineage>
</organism>
<evidence type="ECO:0000313" key="1">
    <source>
        <dbReference type="EMBL" id="SNT42224.1"/>
    </source>
</evidence>
<dbReference type="AlphaFoldDB" id="A0A239MJC5"/>
<reference evidence="1 2" key="1">
    <citation type="submission" date="2017-06" db="EMBL/GenBank/DDBJ databases">
        <authorList>
            <person name="Kim H.J."/>
            <person name="Triplett B.A."/>
        </authorList>
    </citation>
    <scope>NUCLEOTIDE SEQUENCE [LARGE SCALE GENOMIC DNA]</scope>
    <source>
        <strain evidence="1 2">CGMCC 4.2132</strain>
    </source>
</reference>
<accession>A0A239MJC5</accession>
<dbReference type="RefSeq" id="WP_089211009.1">
    <property type="nucleotide sequence ID" value="NZ_CP109068.1"/>
</dbReference>
<gene>
    <name evidence="1" type="ORF">SAMN05216276_104160</name>
</gene>
<evidence type="ECO:0000313" key="2">
    <source>
        <dbReference type="Proteomes" id="UP000198282"/>
    </source>
</evidence>
<protein>
    <recommendedName>
        <fullName evidence="3">Smu12A</fullName>
    </recommendedName>
</protein>
<proteinExistence type="predicted"/>
<name>A0A239MJC5_9ACTN</name>
<sequence length="175" mass="19877">MENDEAAAKLRGWFLGRLPEEWFEGQPEIVLDREEITVVGRLQAPVLGEDASEVERTAAMEGGIQRFREETRERRIEIALEAEHRFRRKVSWGIAVGEETVMFTTLSIPVMTRLRQSERRVLDTLVAAGVARSRSDALAWCVRLVGNHTDTWLTDLRDALQHVDRVRAAGPDVNS</sequence>